<proteinExistence type="predicted"/>
<name>A0AAE0PBT7_SORBR</name>
<accession>A0AAE0PBT7</accession>
<evidence type="ECO:0000256" key="1">
    <source>
        <dbReference type="SAM" id="Phobius"/>
    </source>
</evidence>
<protein>
    <submittedName>
        <fullName evidence="2">Uncharacterized protein</fullName>
    </submittedName>
</protein>
<keyword evidence="1" id="KW-1133">Transmembrane helix</keyword>
<dbReference type="EMBL" id="JAUTDP010000008">
    <property type="protein sequence ID" value="KAK3396993.1"/>
    <property type="molecule type" value="Genomic_DNA"/>
</dbReference>
<dbReference type="Proteomes" id="UP001281003">
    <property type="component" value="Unassembled WGS sequence"/>
</dbReference>
<comment type="caution">
    <text evidence="2">The sequence shown here is derived from an EMBL/GenBank/DDBJ whole genome shotgun (WGS) entry which is preliminary data.</text>
</comment>
<feature type="transmembrane region" description="Helical" evidence="1">
    <location>
        <begin position="253"/>
        <end position="276"/>
    </location>
</feature>
<organism evidence="2 3">
    <name type="scientific">Sordaria brevicollis</name>
    <dbReference type="NCBI Taxonomy" id="83679"/>
    <lineage>
        <taxon>Eukaryota</taxon>
        <taxon>Fungi</taxon>
        <taxon>Dikarya</taxon>
        <taxon>Ascomycota</taxon>
        <taxon>Pezizomycotina</taxon>
        <taxon>Sordariomycetes</taxon>
        <taxon>Sordariomycetidae</taxon>
        <taxon>Sordariales</taxon>
        <taxon>Sordariaceae</taxon>
        <taxon>Sordaria</taxon>
    </lineage>
</organism>
<reference evidence="2" key="1">
    <citation type="journal article" date="2023" name="Mol. Phylogenet. Evol.">
        <title>Genome-scale phylogeny and comparative genomics of the fungal order Sordariales.</title>
        <authorList>
            <person name="Hensen N."/>
            <person name="Bonometti L."/>
            <person name="Westerberg I."/>
            <person name="Brannstrom I.O."/>
            <person name="Guillou S."/>
            <person name="Cros-Aarteil S."/>
            <person name="Calhoun S."/>
            <person name="Haridas S."/>
            <person name="Kuo A."/>
            <person name="Mondo S."/>
            <person name="Pangilinan J."/>
            <person name="Riley R."/>
            <person name="LaButti K."/>
            <person name="Andreopoulos B."/>
            <person name="Lipzen A."/>
            <person name="Chen C."/>
            <person name="Yan M."/>
            <person name="Daum C."/>
            <person name="Ng V."/>
            <person name="Clum A."/>
            <person name="Steindorff A."/>
            <person name="Ohm R.A."/>
            <person name="Martin F."/>
            <person name="Silar P."/>
            <person name="Natvig D.O."/>
            <person name="Lalanne C."/>
            <person name="Gautier V."/>
            <person name="Ament-Velasquez S.L."/>
            <person name="Kruys A."/>
            <person name="Hutchinson M.I."/>
            <person name="Powell A.J."/>
            <person name="Barry K."/>
            <person name="Miller A.N."/>
            <person name="Grigoriev I.V."/>
            <person name="Debuchy R."/>
            <person name="Gladieux P."/>
            <person name="Hiltunen Thoren M."/>
            <person name="Johannesson H."/>
        </authorList>
    </citation>
    <scope>NUCLEOTIDE SEQUENCE</scope>
    <source>
        <strain evidence="2">FGSC 1904</strain>
    </source>
</reference>
<keyword evidence="1" id="KW-0472">Membrane</keyword>
<reference evidence="2" key="2">
    <citation type="submission" date="2023-07" db="EMBL/GenBank/DDBJ databases">
        <authorList>
            <consortium name="Lawrence Berkeley National Laboratory"/>
            <person name="Haridas S."/>
            <person name="Hensen N."/>
            <person name="Bonometti L."/>
            <person name="Westerberg I."/>
            <person name="Brannstrom I.O."/>
            <person name="Guillou S."/>
            <person name="Cros-Aarteil S."/>
            <person name="Calhoun S."/>
            <person name="Kuo A."/>
            <person name="Mondo S."/>
            <person name="Pangilinan J."/>
            <person name="Riley R."/>
            <person name="LaButti K."/>
            <person name="Andreopoulos B."/>
            <person name="Lipzen A."/>
            <person name="Chen C."/>
            <person name="Yanf M."/>
            <person name="Daum C."/>
            <person name="Ng V."/>
            <person name="Clum A."/>
            <person name="Steindorff A."/>
            <person name="Ohm R."/>
            <person name="Martin F."/>
            <person name="Silar P."/>
            <person name="Natvig D."/>
            <person name="Lalanne C."/>
            <person name="Gautier V."/>
            <person name="Ament-velasquez S.L."/>
            <person name="Kruys A."/>
            <person name="Hutchinson M.I."/>
            <person name="Powell A.J."/>
            <person name="Barry K."/>
            <person name="Miller A.N."/>
            <person name="Grigoriev I.V."/>
            <person name="Debuchy R."/>
            <person name="Gladieux P."/>
            <person name="Thoren M.H."/>
            <person name="Johannesson H."/>
        </authorList>
    </citation>
    <scope>NUCLEOTIDE SEQUENCE</scope>
    <source>
        <strain evidence="2">FGSC 1904</strain>
    </source>
</reference>
<evidence type="ECO:0000313" key="2">
    <source>
        <dbReference type="EMBL" id="KAK3396993.1"/>
    </source>
</evidence>
<dbReference type="AlphaFoldDB" id="A0AAE0PBT7"/>
<keyword evidence="1" id="KW-0812">Transmembrane</keyword>
<sequence>MGLDFMTIQRTEHCSLCKSRACLTVRCSHISRVQETPDHMGVSDYGMECTQLSTQLSTQLADSDCSREYLPLLHSNVEVRKVPTIPLLFDTHNVLAIYFEDGAIGTSGRCIPLDRLRVPHCMNGWWVAHLNTGLPTVTPGFKSSLLLFLRSPHSSALFASQPASRPALFSEPAHSTTSSPPLTNLLPPPTSSPFPIFVRSLLSSGPLLALSLRPFFEPLTNSSVSVRFPSRPHHHHHWLAQVFLLAALSHRRYVLWVNLLFPTLPTLFHFLSATFLGHP</sequence>
<evidence type="ECO:0000313" key="3">
    <source>
        <dbReference type="Proteomes" id="UP001281003"/>
    </source>
</evidence>
<keyword evidence="3" id="KW-1185">Reference proteome</keyword>
<gene>
    <name evidence="2" type="ORF">B0T20DRAFT_246901</name>
</gene>